<dbReference type="InterPro" id="IPR011256">
    <property type="entry name" value="Reg_factor_effector_dom_sf"/>
</dbReference>
<feature type="domain" description="HTH araC/xylS-type" evidence="4">
    <location>
        <begin position="13"/>
        <end position="112"/>
    </location>
</feature>
<dbReference type="InterPro" id="IPR020449">
    <property type="entry name" value="Tscrpt_reg_AraC-type_HTH"/>
</dbReference>
<dbReference type="PRINTS" id="PR00032">
    <property type="entry name" value="HTHARAC"/>
</dbReference>
<comment type="caution">
    <text evidence="5">The sequence shown here is derived from an EMBL/GenBank/DDBJ whole genome shotgun (WGS) entry which is preliminary data.</text>
</comment>
<dbReference type="Pfam" id="PF14526">
    <property type="entry name" value="Cass2"/>
    <property type="match status" value="1"/>
</dbReference>
<keyword evidence="6" id="KW-1185">Reference proteome</keyword>
<dbReference type="InterPro" id="IPR018060">
    <property type="entry name" value="HTH_AraC"/>
</dbReference>
<reference evidence="5" key="1">
    <citation type="journal article" date="2016" name="Front. Microbiol.">
        <title>Genome Sequence of the Piezophilic, Mesophilic Sulfate-Reducing Bacterium Desulfovibrio indicus J2T.</title>
        <authorList>
            <person name="Cao J."/>
            <person name="Maignien L."/>
            <person name="Shao Z."/>
            <person name="Alain K."/>
            <person name="Jebbar M."/>
        </authorList>
    </citation>
    <scope>NUCLEOTIDE SEQUENCE</scope>
    <source>
        <strain evidence="5">JCM 32048</strain>
    </source>
</reference>
<dbReference type="InterPro" id="IPR010499">
    <property type="entry name" value="AraC_E-bd"/>
</dbReference>
<name>A0AA37M729_9HYPH</name>
<evidence type="ECO:0000256" key="2">
    <source>
        <dbReference type="ARBA" id="ARBA00023125"/>
    </source>
</evidence>
<dbReference type="EMBL" id="BPQJ01000033">
    <property type="protein sequence ID" value="GJD65002.1"/>
    <property type="molecule type" value="Genomic_DNA"/>
</dbReference>
<dbReference type="InterPro" id="IPR009057">
    <property type="entry name" value="Homeodomain-like_sf"/>
</dbReference>
<keyword evidence="2" id="KW-0238">DNA-binding</keyword>
<evidence type="ECO:0000256" key="3">
    <source>
        <dbReference type="ARBA" id="ARBA00023163"/>
    </source>
</evidence>
<dbReference type="Proteomes" id="UP001055286">
    <property type="component" value="Unassembled WGS sequence"/>
</dbReference>
<dbReference type="InterPro" id="IPR029441">
    <property type="entry name" value="Cass2"/>
</dbReference>
<dbReference type="AlphaFoldDB" id="A0AA37M729"/>
<evidence type="ECO:0000313" key="5">
    <source>
        <dbReference type="EMBL" id="GJD65002.1"/>
    </source>
</evidence>
<dbReference type="Gene3D" id="3.20.80.10">
    <property type="entry name" value="Regulatory factor, effector binding domain"/>
    <property type="match status" value="1"/>
</dbReference>
<protein>
    <submittedName>
        <fullName evidence="5">HTH-type transcriptional activator RhaS</fullName>
    </submittedName>
</protein>
<dbReference type="InterPro" id="IPR018062">
    <property type="entry name" value="HTH_AraC-typ_CS"/>
</dbReference>
<keyword evidence="1" id="KW-0805">Transcription regulation</keyword>
<dbReference type="InterPro" id="IPR050959">
    <property type="entry name" value="MarA-like"/>
</dbReference>
<dbReference type="SUPFAM" id="SSF55136">
    <property type="entry name" value="Probable bacterial effector-binding domain"/>
    <property type="match status" value="1"/>
</dbReference>
<gene>
    <name evidence="5" type="primary">rhaS_11</name>
    <name evidence="5" type="ORF">MPEAHAMD_5188</name>
</gene>
<dbReference type="GO" id="GO:0043565">
    <property type="term" value="F:sequence-specific DNA binding"/>
    <property type="evidence" value="ECO:0007669"/>
    <property type="project" value="InterPro"/>
</dbReference>
<dbReference type="PANTHER" id="PTHR47504:SF5">
    <property type="entry name" value="RIGHT ORIGIN-BINDING PROTEIN"/>
    <property type="match status" value="1"/>
</dbReference>
<dbReference type="GO" id="GO:0003700">
    <property type="term" value="F:DNA-binding transcription factor activity"/>
    <property type="evidence" value="ECO:0007669"/>
    <property type="project" value="InterPro"/>
</dbReference>
<accession>A0AA37M729</accession>
<evidence type="ECO:0000256" key="1">
    <source>
        <dbReference type="ARBA" id="ARBA00023015"/>
    </source>
</evidence>
<dbReference type="Gene3D" id="1.10.10.60">
    <property type="entry name" value="Homeodomain-like"/>
    <property type="match status" value="2"/>
</dbReference>
<dbReference type="SUPFAM" id="SSF46689">
    <property type="entry name" value="Homeodomain-like"/>
    <property type="match status" value="2"/>
</dbReference>
<keyword evidence="3" id="KW-0804">Transcription</keyword>
<dbReference type="PROSITE" id="PS01124">
    <property type="entry name" value="HTH_ARAC_FAMILY_2"/>
    <property type="match status" value="1"/>
</dbReference>
<sequence>MDRAPSPGPDLVADTLAWIEQRLDERLTLARLADRAGLSPYHFSRLFTARMGLAPMAHVRGRRLVRAARRLAAEPDLRLVDLAFEAGFESQEAFTRAFGRRFGVTPGRFRRGLATLPPDGDPAMSTSTEMSRAVAHLPDLVTLDAFTVAGPTRRFDQATASTIPDLWSAMIRGLPFVDGQVPSWATYGVVWSADKVEGRFDYMAGVGVRPEGSLPAGFVRKTIPAATYAVFRITLDGTALHPQVKRAMATIWGELIPASGLTMAGSPDFELYDGRFTPDRPGTVIDVHVPVTV</sequence>
<proteinExistence type="predicted"/>
<dbReference type="PROSITE" id="PS00041">
    <property type="entry name" value="HTH_ARAC_FAMILY_1"/>
    <property type="match status" value="1"/>
</dbReference>
<dbReference type="SMART" id="SM00342">
    <property type="entry name" value="HTH_ARAC"/>
    <property type="match status" value="1"/>
</dbReference>
<dbReference type="Pfam" id="PF12833">
    <property type="entry name" value="HTH_18"/>
    <property type="match status" value="1"/>
</dbReference>
<dbReference type="SMART" id="SM00871">
    <property type="entry name" value="AraC_E_bind"/>
    <property type="match status" value="1"/>
</dbReference>
<evidence type="ECO:0000313" key="6">
    <source>
        <dbReference type="Proteomes" id="UP001055286"/>
    </source>
</evidence>
<dbReference type="RefSeq" id="WP_238192775.1">
    <property type="nucleotide sequence ID" value="NZ_BPQJ01000033.1"/>
</dbReference>
<organism evidence="5 6">
    <name type="scientific">Methylobacterium frigidaeris</name>
    <dbReference type="NCBI Taxonomy" id="2038277"/>
    <lineage>
        <taxon>Bacteria</taxon>
        <taxon>Pseudomonadati</taxon>
        <taxon>Pseudomonadota</taxon>
        <taxon>Alphaproteobacteria</taxon>
        <taxon>Hyphomicrobiales</taxon>
        <taxon>Methylobacteriaceae</taxon>
        <taxon>Methylobacterium</taxon>
    </lineage>
</organism>
<evidence type="ECO:0000259" key="4">
    <source>
        <dbReference type="PROSITE" id="PS01124"/>
    </source>
</evidence>
<reference evidence="5" key="2">
    <citation type="submission" date="2021-08" db="EMBL/GenBank/DDBJ databases">
        <authorList>
            <person name="Tani A."/>
            <person name="Ola A."/>
            <person name="Ogura Y."/>
            <person name="Katsura K."/>
            <person name="Hayashi T."/>
        </authorList>
    </citation>
    <scope>NUCLEOTIDE SEQUENCE</scope>
    <source>
        <strain evidence="5">JCM 32048</strain>
    </source>
</reference>
<dbReference type="PANTHER" id="PTHR47504">
    <property type="entry name" value="RIGHT ORIGIN-BINDING PROTEIN"/>
    <property type="match status" value="1"/>
</dbReference>